<dbReference type="AlphaFoldDB" id="A0A5S9PXL2"/>
<dbReference type="Pfam" id="PF19802">
    <property type="entry name" value="DUF6285"/>
    <property type="match status" value="1"/>
</dbReference>
<dbReference type="Proteomes" id="UP000439591">
    <property type="component" value="Unassembled WGS sequence"/>
</dbReference>
<name>A0A5S9PXL2_9GAMM</name>
<sequence>MSSAEATELLEAVRLFLREEVLPELEGFKAYNTRVAANALRIAAREIDKAPEREALDKVATQKFELQDAEGSAASRLAKKIRDGEQEVTPELISWLKRHCLLSMAVDNPRYSGFQQASQQWTDL</sequence>
<dbReference type="Proteomes" id="UP000435877">
    <property type="component" value="Unassembled WGS sequence"/>
</dbReference>
<dbReference type="EMBL" id="CACSIM010000004">
    <property type="protein sequence ID" value="CAA0109461.1"/>
    <property type="molecule type" value="Genomic_DNA"/>
</dbReference>
<protein>
    <recommendedName>
        <fullName evidence="1">DUF6285 domain-containing protein</fullName>
    </recommendedName>
</protein>
<dbReference type="RefSeq" id="WP_159268838.1">
    <property type="nucleotide sequence ID" value="NZ_CACSIK010000001.1"/>
</dbReference>
<dbReference type="InterPro" id="IPR046252">
    <property type="entry name" value="DUF6285"/>
</dbReference>
<organism evidence="3 5">
    <name type="scientific">Zhongshania aliphaticivorans</name>
    <dbReference type="NCBI Taxonomy" id="1470434"/>
    <lineage>
        <taxon>Bacteria</taxon>
        <taxon>Pseudomonadati</taxon>
        <taxon>Pseudomonadota</taxon>
        <taxon>Gammaproteobacteria</taxon>
        <taxon>Cellvibrionales</taxon>
        <taxon>Spongiibacteraceae</taxon>
        <taxon>Zhongshania</taxon>
    </lineage>
</organism>
<dbReference type="EMBL" id="CACSIK010000001">
    <property type="protein sequence ID" value="CAA0092266.1"/>
    <property type="molecule type" value="Genomic_DNA"/>
</dbReference>
<gene>
    <name evidence="2" type="ORF">IHBHHGIJ_02271</name>
    <name evidence="3" type="ORF">KFEGEMFD_02458</name>
</gene>
<dbReference type="OrthoDB" id="8854461at2"/>
<feature type="domain" description="DUF6285" evidence="1">
    <location>
        <begin position="23"/>
        <end position="111"/>
    </location>
</feature>
<evidence type="ECO:0000313" key="5">
    <source>
        <dbReference type="Proteomes" id="UP000439591"/>
    </source>
</evidence>
<keyword evidence="4" id="KW-1185">Reference proteome</keyword>
<evidence type="ECO:0000259" key="1">
    <source>
        <dbReference type="Pfam" id="PF19802"/>
    </source>
</evidence>
<proteinExistence type="predicted"/>
<accession>A0A5S9PXL2</accession>
<evidence type="ECO:0000313" key="4">
    <source>
        <dbReference type="Proteomes" id="UP000435877"/>
    </source>
</evidence>
<evidence type="ECO:0000313" key="2">
    <source>
        <dbReference type="EMBL" id="CAA0092266.1"/>
    </source>
</evidence>
<reference evidence="4 5" key="1">
    <citation type="submission" date="2019-11" db="EMBL/GenBank/DDBJ databases">
        <authorList>
            <person name="Holert J."/>
        </authorList>
    </citation>
    <scope>NUCLEOTIDE SEQUENCE [LARGE SCALE GENOMIC DNA]</scope>
    <source>
        <strain evidence="3">BC3_2A</strain>
        <strain evidence="2">SB11_1A</strain>
    </source>
</reference>
<evidence type="ECO:0000313" key="3">
    <source>
        <dbReference type="EMBL" id="CAA0109461.1"/>
    </source>
</evidence>